<evidence type="ECO:0000313" key="3">
    <source>
        <dbReference type="Proteomes" id="UP001215598"/>
    </source>
</evidence>
<comment type="caution">
    <text evidence="2">The sequence shown here is derived from an EMBL/GenBank/DDBJ whole genome shotgun (WGS) entry which is preliminary data.</text>
</comment>
<organism evidence="2 3">
    <name type="scientific">Mycena metata</name>
    <dbReference type="NCBI Taxonomy" id="1033252"/>
    <lineage>
        <taxon>Eukaryota</taxon>
        <taxon>Fungi</taxon>
        <taxon>Dikarya</taxon>
        <taxon>Basidiomycota</taxon>
        <taxon>Agaricomycotina</taxon>
        <taxon>Agaricomycetes</taxon>
        <taxon>Agaricomycetidae</taxon>
        <taxon>Agaricales</taxon>
        <taxon>Marasmiineae</taxon>
        <taxon>Mycenaceae</taxon>
        <taxon>Mycena</taxon>
    </lineage>
</organism>
<name>A0AAD7NA03_9AGAR</name>
<dbReference type="EMBL" id="JARKIB010000060">
    <property type="protein sequence ID" value="KAJ7752067.1"/>
    <property type="molecule type" value="Genomic_DNA"/>
</dbReference>
<proteinExistence type="predicted"/>
<evidence type="ECO:0000256" key="1">
    <source>
        <dbReference type="SAM" id="MobiDB-lite"/>
    </source>
</evidence>
<feature type="region of interest" description="Disordered" evidence="1">
    <location>
        <begin position="1"/>
        <end position="127"/>
    </location>
</feature>
<reference evidence="2" key="1">
    <citation type="submission" date="2023-03" db="EMBL/GenBank/DDBJ databases">
        <title>Massive genome expansion in bonnet fungi (Mycena s.s.) driven by repeated elements and novel gene families across ecological guilds.</title>
        <authorList>
            <consortium name="Lawrence Berkeley National Laboratory"/>
            <person name="Harder C.B."/>
            <person name="Miyauchi S."/>
            <person name="Viragh M."/>
            <person name="Kuo A."/>
            <person name="Thoen E."/>
            <person name="Andreopoulos B."/>
            <person name="Lu D."/>
            <person name="Skrede I."/>
            <person name="Drula E."/>
            <person name="Henrissat B."/>
            <person name="Morin E."/>
            <person name="Kohler A."/>
            <person name="Barry K."/>
            <person name="LaButti K."/>
            <person name="Morin E."/>
            <person name="Salamov A."/>
            <person name="Lipzen A."/>
            <person name="Mereny Z."/>
            <person name="Hegedus B."/>
            <person name="Baldrian P."/>
            <person name="Stursova M."/>
            <person name="Weitz H."/>
            <person name="Taylor A."/>
            <person name="Grigoriev I.V."/>
            <person name="Nagy L.G."/>
            <person name="Martin F."/>
            <person name="Kauserud H."/>
        </authorList>
    </citation>
    <scope>NUCLEOTIDE SEQUENCE</scope>
    <source>
        <strain evidence="2">CBHHK182m</strain>
    </source>
</reference>
<sequence length="127" mass="14137">MSQPGALRKKSLRIPTQPPLTPKVPPSLLQSPHLNSPVFRRTMPPRVPNVDDEWLQDTVPQHGAVKPQQETKVASEQARRTSHSSLSLHRLAGTPAVRPPSAPWTQSEPGIQRVRRPAEQDGYFVGY</sequence>
<keyword evidence="3" id="KW-1185">Reference proteome</keyword>
<dbReference type="AlphaFoldDB" id="A0AAD7NA03"/>
<protein>
    <submittedName>
        <fullName evidence="2">Uncharacterized protein</fullName>
    </submittedName>
</protein>
<accession>A0AAD7NA03</accession>
<dbReference type="Proteomes" id="UP001215598">
    <property type="component" value="Unassembled WGS sequence"/>
</dbReference>
<evidence type="ECO:0000313" key="2">
    <source>
        <dbReference type="EMBL" id="KAJ7752067.1"/>
    </source>
</evidence>
<feature type="compositionally biased region" description="Pro residues" evidence="1">
    <location>
        <begin position="16"/>
        <end position="25"/>
    </location>
</feature>
<gene>
    <name evidence="2" type="ORF">B0H16DRAFT_1547284</name>
</gene>